<keyword evidence="3" id="KW-1185">Reference proteome</keyword>
<protein>
    <submittedName>
        <fullName evidence="2">Uncharacterized protein</fullName>
    </submittedName>
</protein>
<reference evidence="2 3" key="1">
    <citation type="submission" date="2015-09" db="EMBL/GenBank/DDBJ databases">
        <title>Atta colombica WGS genome.</title>
        <authorList>
            <person name="Nygaard S."/>
            <person name="Hu H."/>
            <person name="Boomsma J."/>
            <person name="Zhang G."/>
        </authorList>
    </citation>
    <scope>NUCLEOTIDE SEQUENCE [LARGE SCALE GENOMIC DNA]</scope>
    <source>
        <strain evidence="2">Treedump-2</strain>
        <tissue evidence="2">Whole body</tissue>
    </source>
</reference>
<evidence type="ECO:0000256" key="1">
    <source>
        <dbReference type="SAM" id="MobiDB-lite"/>
    </source>
</evidence>
<dbReference type="Proteomes" id="UP000078540">
    <property type="component" value="Unassembled WGS sequence"/>
</dbReference>
<evidence type="ECO:0000313" key="3">
    <source>
        <dbReference type="Proteomes" id="UP000078540"/>
    </source>
</evidence>
<accession>A0A195BE41</accession>
<sequence length="178" mass="20464">MARATRDVIRRKRKKKRKRLPAARARARERDDPASSYARDSVWATTEERICAVPAQAFVPVLTRHGATVDHPFRRGKKRGSGVRRDTRTMRMKTHACVYSMRLCRLHHAARYNADRGREDYTAEITRHLGKMSFARSILRYNIGGDILTGHRTDIEIDLAHKDTRRRGNAVTPCCALL</sequence>
<feature type="compositionally biased region" description="Basic residues" evidence="1">
    <location>
        <begin position="9"/>
        <end position="25"/>
    </location>
</feature>
<gene>
    <name evidence="2" type="ORF">ALC53_06969</name>
</gene>
<proteinExistence type="predicted"/>
<name>A0A195BE41_9HYME</name>
<dbReference type="EMBL" id="KQ976511">
    <property type="protein sequence ID" value="KYM82479.1"/>
    <property type="molecule type" value="Genomic_DNA"/>
</dbReference>
<dbReference type="AlphaFoldDB" id="A0A195BE41"/>
<evidence type="ECO:0000313" key="2">
    <source>
        <dbReference type="EMBL" id="KYM82479.1"/>
    </source>
</evidence>
<organism evidence="2 3">
    <name type="scientific">Atta colombica</name>
    <dbReference type="NCBI Taxonomy" id="520822"/>
    <lineage>
        <taxon>Eukaryota</taxon>
        <taxon>Metazoa</taxon>
        <taxon>Ecdysozoa</taxon>
        <taxon>Arthropoda</taxon>
        <taxon>Hexapoda</taxon>
        <taxon>Insecta</taxon>
        <taxon>Pterygota</taxon>
        <taxon>Neoptera</taxon>
        <taxon>Endopterygota</taxon>
        <taxon>Hymenoptera</taxon>
        <taxon>Apocrita</taxon>
        <taxon>Aculeata</taxon>
        <taxon>Formicoidea</taxon>
        <taxon>Formicidae</taxon>
        <taxon>Myrmicinae</taxon>
        <taxon>Atta</taxon>
    </lineage>
</organism>
<feature type="region of interest" description="Disordered" evidence="1">
    <location>
        <begin position="1"/>
        <end position="38"/>
    </location>
</feature>